<dbReference type="Pfam" id="PF02361">
    <property type="entry name" value="CbiQ"/>
    <property type="match status" value="1"/>
</dbReference>
<reference evidence="7 8" key="1">
    <citation type="submission" date="2018-07" db="EMBL/GenBank/DDBJ databases">
        <title>Genomic Encyclopedia of Type Strains, Phase III (KMG-III): the genomes of soil and plant-associated and newly described type strains.</title>
        <authorList>
            <person name="Whitman W."/>
        </authorList>
    </citation>
    <scope>NUCLEOTIDE SEQUENCE [LARGE SCALE GENOMIC DNA]</scope>
    <source>
        <strain evidence="7 8">CECT 7287</strain>
    </source>
</reference>
<evidence type="ECO:0000256" key="5">
    <source>
        <dbReference type="ARBA" id="ARBA00023136"/>
    </source>
</evidence>
<evidence type="ECO:0000313" key="8">
    <source>
        <dbReference type="Proteomes" id="UP000256977"/>
    </source>
</evidence>
<dbReference type="EMBL" id="QRDZ01000042">
    <property type="protein sequence ID" value="RED55614.1"/>
    <property type="molecule type" value="Genomic_DNA"/>
</dbReference>
<dbReference type="InterPro" id="IPR003339">
    <property type="entry name" value="ABC/ECF_trnsptr_transmembrane"/>
</dbReference>
<evidence type="ECO:0000256" key="1">
    <source>
        <dbReference type="ARBA" id="ARBA00004141"/>
    </source>
</evidence>
<protein>
    <submittedName>
        <fullName evidence="7">Energy-coupling factor transport system permease protein</fullName>
    </submittedName>
</protein>
<evidence type="ECO:0000256" key="4">
    <source>
        <dbReference type="ARBA" id="ARBA00022989"/>
    </source>
</evidence>
<comment type="subcellular location">
    <subcellularLocation>
        <location evidence="1">Membrane</location>
        <topology evidence="1">Multi-pass membrane protein</topology>
    </subcellularLocation>
</comment>
<organism evidence="7 8">
    <name type="scientific">Cohnella phaseoli</name>
    <dbReference type="NCBI Taxonomy" id="456490"/>
    <lineage>
        <taxon>Bacteria</taxon>
        <taxon>Bacillati</taxon>
        <taxon>Bacillota</taxon>
        <taxon>Bacilli</taxon>
        <taxon>Bacillales</taxon>
        <taxon>Paenibacillaceae</taxon>
        <taxon>Cohnella</taxon>
    </lineage>
</organism>
<dbReference type="CDD" id="cd16914">
    <property type="entry name" value="EcfT"/>
    <property type="match status" value="1"/>
</dbReference>
<dbReference type="PANTHER" id="PTHR34857">
    <property type="entry name" value="SLL0384 PROTEIN"/>
    <property type="match status" value="1"/>
</dbReference>
<keyword evidence="4 6" id="KW-1133">Transmembrane helix</keyword>
<comment type="caution">
    <text evidence="7">The sequence shown here is derived from an EMBL/GenBank/DDBJ whole genome shotgun (WGS) entry which is preliminary data.</text>
</comment>
<feature type="transmembrane region" description="Helical" evidence="6">
    <location>
        <begin position="223"/>
        <end position="246"/>
    </location>
</feature>
<proteinExistence type="predicted"/>
<feature type="transmembrane region" description="Helical" evidence="6">
    <location>
        <begin position="105"/>
        <end position="125"/>
    </location>
</feature>
<keyword evidence="3 6" id="KW-0812">Transmembrane</keyword>
<gene>
    <name evidence="7" type="ORF">DFP98_14252</name>
</gene>
<dbReference type="AlphaFoldDB" id="A0A3D9I1J6"/>
<evidence type="ECO:0000256" key="6">
    <source>
        <dbReference type="SAM" id="Phobius"/>
    </source>
</evidence>
<dbReference type="InterPro" id="IPR051611">
    <property type="entry name" value="ECF_transporter_component"/>
</dbReference>
<evidence type="ECO:0000313" key="7">
    <source>
        <dbReference type="EMBL" id="RED55614.1"/>
    </source>
</evidence>
<evidence type="ECO:0000256" key="2">
    <source>
        <dbReference type="ARBA" id="ARBA00022475"/>
    </source>
</evidence>
<accession>A0A3D9I1J6</accession>
<dbReference type="GO" id="GO:0005886">
    <property type="term" value="C:plasma membrane"/>
    <property type="evidence" value="ECO:0007669"/>
    <property type="project" value="UniProtKB-ARBA"/>
</dbReference>
<keyword evidence="2" id="KW-1003">Cell membrane</keyword>
<dbReference type="OrthoDB" id="92887at2"/>
<evidence type="ECO:0000256" key="3">
    <source>
        <dbReference type="ARBA" id="ARBA00022692"/>
    </source>
</evidence>
<dbReference type="RefSeq" id="WP_116065135.1">
    <property type="nucleotide sequence ID" value="NZ_QRDZ01000042.1"/>
</dbReference>
<sequence length="263" mass="30187">MQLTFPHRRTWLHRVNPVVKLALFSLWFFAIILIHNFNVMANVAAGSVLLLLWSGHPWRRLLLYSSPFLLVFISSATGMMFFGSGETPWFSWGIVHITEESYYRGLHLGCRALSMAAVGLLFGLTTRPVDLFYALMQKAKLPPKYAYSFLAAMRMIPILAEEFQTLRHALKIRGMRKQGRLKTLYRTWHRYAIPLLAQSIRRAHRIAVAMEAKRFAGQARRTYYYVIGFSYRDIVFGAVTAALFGLSFALGTQWPYVGIADVR</sequence>
<name>A0A3D9I1J6_9BACL</name>
<keyword evidence="5 6" id="KW-0472">Membrane</keyword>
<dbReference type="Proteomes" id="UP000256977">
    <property type="component" value="Unassembled WGS sequence"/>
</dbReference>
<feature type="transmembrane region" description="Helical" evidence="6">
    <location>
        <begin position="61"/>
        <end position="84"/>
    </location>
</feature>
<dbReference type="PANTHER" id="PTHR34857:SF2">
    <property type="entry name" value="SLL0384 PROTEIN"/>
    <property type="match status" value="1"/>
</dbReference>
<keyword evidence="8" id="KW-1185">Reference proteome</keyword>
<feature type="transmembrane region" description="Helical" evidence="6">
    <location>
        <begin position="21"/>
        <end position="41"/>
    </location>
</feature>